<dbReference type="Pfam" id="PF00155">
    <property type="entry name" value="Aminotran_1_2"/>
    <property type="match status" value="1"/>
</dbReference>
<dbReference type="InterPro" id="IPR015421">
    <property type="entry name" value="PyrdxlP-dep_Trfase_major"/>
</dbReference>
<dbReference type="InterPro" id="IPR015424">
    <property type="entry name" value="PyrdxlP-dep_Trfase"/>
</dbReference>
<dbReference type="AlphaFoldDB" id="A0A9W8NJ96"/>
<dbReference type="InterPro" id="IPR004839">
    <property type="entry name" value="Aminotransferase_I/II_large"/>
</dbReference>
<dbReference type="GO" id="GO:0047536">
    <property type="term" value="F:2-aminoadipate transaminase activity"/>
    <property type="evidence" value="ECO:0007669"/>
    <property type="project" value="TreeGrafter"/>
</dbReference>
<evidence type="ECO:0000313" key="3">
    <source>
        <dbReference type="Proteomes" id="UP001148614"/>
    </source>
</evidence>
<dbReference type="CDD" id="cd00609">
    <property type="entry name" value="AAT_like"/>
    <property type="match status" value="1"/>
</dbReference>
<dbReference type="SUPFAM" id="SSF53383">
    <property type="entry name" value="PLP-dependent transferases"/>
    <property type="match status" value="1"/>
</dbReference>
<dbReference type="Proteomes" id="UP001148614">
    <property type="component" value="Unassembled WGS sequence"/>
</dbReference>
<organism evidence="2 3">
    <name type="scientific">Xylaria arbuscula</name>
    <dbReference type="NCBI Taxonomy" id="114810"/>
    <lineage>
        <taxon>Eukaryota</taxon>
        <taxon>Fungi</taxon>
        <taxon>Dikarya</taxon>
        <taxon>Ascomycota</taxon>
        <taxon>Pezizomycotina</taxon>
        <taxon>Sordariomycetes</taxon>
        <taxon>Xylariomycetidae</taxon>
        <taxon>Xylariales</taxon>
        <taxon>Xylariaceae</taxon>
        <taxon>Xylaria</taxon>
    </lineage>
</organism>
<name>A0A9W8NJ96_9PEZI</name>
<dbReference type="Gene3D" id="3.90.1150.10">
    <property type="entry name" value="Aspartate Aminotransferase, domain 1"/>
    <property type="match status" value="1"/>
</dbReference>
<proteinExistence type="predicted"/>
<protein>
    <recommendedName>
        <fullName evidence="1">Aminotransferase class I/classII large domain-containing protein</fullName>
    </recommendedName>
</protein>
<dbReference type="Gene3D" id="3.40.640.10">
    <property type="entry name" value="Type I PLP-dependent aspartate aminotransferase-like (Major domain)"/>
    <property type="match status" value="1"/>
</dbReference>
<keyword evidence="3" id="KW-1185">Reference proteome</keyword>
<dbReference type="VEuPathDB" id="FungiDB:F4678DRAFT_429425"/>
<dbReference type="GO" id="GO:0030170">
    <property type="term" value="F:pyridoxal phosphate binding"/>
    <property type="evidence" value="ECO:0007669"/>
    <property type="project" value="InterPro"/>
</dbReference>
<dbReference type="EMBL" id="JANPWZ010000375">
    <property type="protein sequence ID" value="KAJ3577408.1"/>
    <property type="molecule type" value="Genomic_DNA"/>
</dbReference>
<dbReference type="PANTHER" id="PTHR42858:SF1">
    <property type="entry name" value="LD15494P"/>
    <property type="match status" value="1"/>
</dbReference>
<dbReference type="InterPro" id="IPR015422">
    <property type="entry name" value="PyrdxlP-dep_Trfase_small"/>
</dbReference>
<sequence length="440" mass="48256">MIGLGKHPINFIRGWPHPSLFPPALLSASTQALLSNPAIYTPALQYGDDPGYEPLRQALATWLHAHYSVDRDPERICISGGASQNLTCILSSFTGPVATRAIWCVNPTYHLVFGIFEDAGFGDRIRAFPEDDDRPGVEALEKGLLEFEHRDRHSVKTPIKDPGQYRKLYRHIMYVLATCANPSGKTMSLEKRKDLVRVARKFDALVISDDVYDFLQWRITGNQGSSSTQEVDLSESAEMRLPRLCDIDLALGPSPDDPQRFGHAVSNGSFSKIVGPGMRTGWLEGSRAFANGLAQTGSTKSGGSPSQWCAAILADMIESGALQDHLATTVRPALQARHRIITGAIRTYLEPLGISYRRVGLRGGEAYGGYFVWLSLPHGLSADVITLAAAEVENVFVGNGTMFQVPEAPKTREQDGTTNMDCFLRLTFAYLSEEDLVEGV</sequence>
<gene>
    <name evidence="2" type="ORF">NPX13_g3157</name>
</gene>
<feature type="domain" description="Aminotransferase class I/classII large" evidence="1">
    <location>
        <begin position="44"/>
        <end position="436"/>
    </location>
</feature>
<evidence type="ECO:0000259" key="1">
    <source>
        <dbReference type="Pfam" id="PF00155"/>
    </source>
</evidence>
<reference evidence="2" key="1">
    <citation type="submission" date="2022-07" db="EMBL/GenBank/DDBJ databases">
        <title>Genome Sequence of Xylaria arbuscula.</title>
        <authorList>
            <person name="Buettner E."/>
        </authorList>
    </citation>
    <scope>NUCLEOTIDE SEQUENCE</scope>
    <source>
        <strain evidence="2">VT107</strain>
    </source>
</reference>
<dbReference type="PANTHER" id="PTHR42858">
    <property type="entry name" value="AMINOTRANSFERASE"/>
    <property type="match status" value="1"/>
</dbReference>
<evidence type="ECO:0000313" key="2">
    <source>
        <dbReference type="EMBL" id="KAJ3577408.1"/>
    </source>
</evidence>
<comment type="caution">
    <text evidence="2">The sequence shown here is derived from an EMBL/GenBank/DDBJ whole genome shotgun (WGS) entry which is preliminary data.</text>
</comment>
<accession>A0A9W8NJ96</accession>